<protein>
    <submittedName>
        <fullName evidence="2">Uncharacterized protein</fullName>
    </submittedName>
</protein>
<dbReference type="Proteomes" id="UP000685013">
    <property type="component" value="Chromosome 20"/>
</dbReference>
<accession>A0AAV6LW67</accession>
<dbReference type="InterPro" id="IPR050148">
    <property type="entry name" value="Terpene_synthase-like"/>
</dbReference>
<dbReference type="GO" id="GO:0016114">
    <property type="term" value="P:terpenoid biosynthetic process"/>
    <property type="evidence" value="ECO:0007669"/>
    <property type="project" value="InterPro"/>
</dbReference>
<dbReference type="PANTHER" id="PTHR31225">
    <property type="entry name" value="OS04G0344100 PROTEIN-RELATED"/>
    <property type="match status" value="1"/>
</dbReference>
<evidence type="ECO:0000256" key="1">
    <source>
        <dbReference type="ARBA" id="ARBA00022842"/>
    </source>
</evidence>
<dbReference type="EMBL" id="JAGKQH010000020">
    <property type="protein sequence ID" value="KAG6571371.1"/>
    <property type="molecule type" value="Genomic_DNA"/>
</dbReference>
<dbReference type="AlphaFoldDB" id="A0AAV6LW67"/>
<reference evidence="2 3" key="1">
    <citation type="journal article" date="2021" name="Hortic Res">
        <title>The domestication of Cucurbita argyrosperma as revealed by the genome of its wild relative.</title>
        <authorList>
            <person name="Barrera-Redondo J."/>
            <person name="Sanchez-de la Vega G."/>
            <person name="Aguirre-Liguori J.A."/>
            <person name="Castellanos-Morales G."/>
            <person name="Gutierrez-Guerrero Y.T."/>
            <person name="Aguirre-Dugua X."/>
            <person name="Aguirre-Planter E."/>
            <person name="Tenaillon M.I."/>
            <person name="Lira-Saade R."/>
            <person name="Eguiarte L.E."/>
        </authorList>
    </citation>
    <scope>NUCLEOTIDE SEQUENCE [LARGE SCALE GENOMIC DNA]</scope>
    <source>
        <strain evidence="2">JBR-2021</strain>
    </source>
</reference>
<keyword evidence="1" id="KW-0460">Magnesium</keyword>
<evidence type="ECO:0000313" key="3">
    <source>
        <dbReference type="Proteomes" id="UP000685013"/>
    </source>
</evidence>
<organism evidence="2 3">
    <name type="scientific">Cucurbita argyrosperma subsp. sororia</name>
    <dbReference type="NCBI Taxonomy" id="37648"/>
    <lineage>
        <taxon>Eukaryota</taxon>
        <taxon>Viridiplantae</taxon>
        <taxon>Streptophyta</taxon>
        <taxon>Embryophyta</taxon>
        <taxon>Tracheophyta</taxon>
        <taxon>Spermatophyta</taxon>
        <taxon>Magnoliopsida</taxon>
        <taxon>eudicotyledons</taxon>
        <taxon>Gunneridae</taxon>
        <taxon>Pentapetalae</taxon>
        <taxon>rosids</taxon>
        <taxon>fabids</taxon>
        <taxon>Cucurbitales</taxon>
        <taxon>Cucurbitaceae</taxon>
        <taxon>Cucurbiteae</taxon>
        <taxon>Cucurbita</taxon>
    </lineage>
</organism>
<gene>
    <name evidence="2" type="ORF">SDJN03_30286</name>
</gene>
<comment type="caution">
    <text evidence="2">The sequence shown here is derived from an EMBL/GenBank/DDBJ whole genome shotgun (WGS) entry which is preliminary data.</text>
</comment>
<dbReference type="PANTHER" id="PTHR31225:SF9">
    <property type="entry name" value="TERPENE SYNTHASE 10"/>
    <property type="match status" value="1"/>
</dbReference>
<evidence type="ECO:0000313" key="2">
    <source>
        <dbReference type="EMBL" id="KAG6571371.1"/>
    </source>
</evidence>
<sequence>MLSIYEASFLAMEGESFLDDVRRFAIEHLSKYLKSSGNEIICTMIRHALELPLYWRMPRLEARWFIDVYQRKPETNLVLLDLAVLDFNIVQSTHQDDLKYASRYS</sequence>
<proteinExistence type="predicted"/>
<name>A0AAV6LW67_9ROSI</name>
<dbReference type="GO" id="GO:0010333">
    <property type="term" value="F:terpene synthase activity"/>
    <property type="evidence" value="ECO:0007669"/>
    <property type="project" value="InterPro"/>
</dbReference>
<keyword evidence="3" id="KW-1185">Reference proteome</keyword>
<feature type="non-terminal residue" evidence="2">
    <location>
        <position position="1"/>
    </location>
</feature>